<dbReference type="AlphaFoldDB" id="A0A0F8Y2X9"/>
<proteinExistence type="predicted"/>
<sequence length="54" mass="6350">QFNAFCSLDAIEEHLRMLTALDKELTMDVFRRSINCIYEEVYALRAYITGMEKS</sequence>
<reference evidence="1" key="1">
    <citation type="journal article" date="2015" name="Nature">
        <title>Complex archaea that bridge the gap between prokaryotes and eukaryotes.</title>
        <authorList>
            <person name="Spang A."/>
            <person name="Saw J.H."/>
            <person name="Jorgensen S.L."/>
            <person name="Zaremba-Niedzwiedzka K."/>
            <person name="Martijn J."/>
            <person name="Lind A.E."/>
            <person name="van Eijk R."/>
            <person name="Schleper C."/>
            <person name="Guy L."/>
            <person name="Ettema T.J."/>
        </authorList>
    </citation>
    <scope>NUCLEOTIDE SEQUENCE</scope>
</reference>
<comment type="caution">
    <text evidence="1">The sequence shown here is derived from an EMBL/GenBank/DDBJ whole genome shotgun (WGS) entry which is preliminary data.</text>
</comment>
<dbReference type="EMBL" id="LAZR01055709">
    <property type="protein sequence ID" value="KKK75772.1"/>
    <property type="molecule type" value="Genomic_DNA"/>
</dbReference>
<name>A0A0F8Y2X9_9ZZZZ</name>
<accession>A0A0F8Y2X9</accession>
<protein>
    <submittedName>
        <fullName evidence="1">Uncharacterized protein</fullName>
    </submittedName>
</protein>
<feature type="non-terminal residue" evidence="1">
    <location>
        <position position="1"/>
    </location>
</feature>
<gene>
    <name evidence="1" type="ORF">LCGC14_2870390</name>
</gene>
<evidence type="ECO:0000313" key="1">
    <source>
        <dbReference type="EMBL" id="KKK75772.1"/>
    </source>
</evidence>
<organism evidence="1">
    <name type="scientific">marine sediment metagenome</name>
    <dbReference type="NCBI Taxonomy" id="412755"/>
    <lineage>
        <taxon>unclassified sequences</taxon>
        <taxon>metagenomes</taxon>
        <taxon>ecological metagenomes</taxon>
    </lineage>
</organism>